<proteinExistence type="predicted"/>
<dbReference type="AlphaFoldDB" id="A0A9P6LT02"/>
<feature type="non-terminal residue" evidence="1">
    <location>
        <position position="1"/>
    </location>
</feature>
<dbReference type="EMBL" id="JAAAHY010004007">
    <property type="protein sequence ID" value="KAF9935708.1"/>
    <property type="molecule type" value="Genomic_DNA"/>
</dbReference>
<name>A0A9P6LT02_MORAP</name>
<reference evidence="1" key="1">
    <citation type="journal article" date="2020" name="Fungal Divers.">
        <title>Resolving the Mortierellaceae phylogeny through synthesis of multi-gene phylogenetics and phylogenomics.</title>
        <authorList>
            <person name="Vandepol N."/>
            <person name="Liber J."/>
            <person name="Desiro A."/>
            <person name="Na H."/>
            <person name="Kennedy M."/>
            <person name="Barry K."/>
            <person name="Grigoriev I.V."/>
            <person name="Miller A.N."/>
            <person name="O'Donnell K."/>
            <person name="Stajich J.E."/>
            <person name="Bonito G."/>
        </authorList>
    </citation>
    <scope>NUCLEOTIDE SEQUENCE</scope>
    <source>
        <strain evidence="1">CK1249</strain>
    </source>
</reference>
<sequence>SSFDEPDFQQFFQALRTREIKHTKELDIDLKPVVEYLQAQGPNEELSSMALTQKLCWLLGTCGFLRANDILCIDLSNSKFHLDRITAVLPILLPKETRGGSRICKYITIKSHDDPLLCPVKTLTEYLRRIEGHDIEVEHPKDPSI</sequence>
<organism evidence="1 2">
    <name type="scientific">Mortierella alpina</name>
    <name type="common">Oleaginous fungus</name>
    <name type="synonym">Mortierella renispora</name>
    <dbReference type="NCBI Taxonomy" id="64518"/>
    <lineage>
        <taxon>Eukaryota</taxon>
        <taxon>Fungi</taxon>
        <taxon>Fungi incertae sedis</taxon>
        <taxon>Mucoromycota</taxon>
        <taxon>Mortierellomycotina</taxon>
        <taxon>Mortierellomycetes</taxon>
        <taxon>Mortierellales</taxon>
        <taxon>Mortierellaceae</taxon>
        <taxon>Mortierella</taxon>
    </lineage>
</organism>
<gene>
    <name evidence="1" type="ORF">BGZ70_006897</name>
</gene>
<protein>
    <submittedName>
        <fullName evidence="1">Uncharacterized protein</fullName>
    </submittedName>
</protein>
<keyword evidence="2" id="KW-1185">Reference proteome</keyword>
<dbReference type="Proteomes" id="UP000738359">
    <property type="component" value="Unassembled WGS sequence"/>
</dbReference>
<evidence type="ECO:0000313" key="2">
    <source>
        <dbReference type="Proteomes" id="UP000738359"/>
    </source>
</evidence>
<evidence type="ECO:0000313" key="1">
    <source>
        <dbReference type="EMBL" id="KAF9935708.1"/>
    </source>
</evidence>
<dbReference type="OrthoDB" id="5588333at2759"/>
<accession>A0A9P6LT02</accession>
<feature type="non-terminal residue" evidence="1">
    <location>
        <position position="145"/>
    </location>
</feature>
<comment type="caution">
    <text evidence="1">The sequence shown here is derived from an EMBL/GenBank/DDBJ whole genome shotgun (WGS) entry which is preliminary data.</text>
</comment>